<feature type="domain" description="YknX-like beta-barrel" evidence="6">
    <location>
        <begin position="254"/>
        <end position="324"/>
    </location>
</feature>
<dbReference type="Gene3D" id="1.10.287.470">
    <property type="entry name" value="Helix hairpin bin"/>
    <property type="match status" value="2"/>
</dbReference>
<keyword evidence="2 3" id="KW-0175">Coiled coil</keyword>
<dbReference type="Gene3D" id="2.40.30.170">
    <property type="match status" value="1"/>
</dbReference>
<dbReference type="Pfam" id="PF25990">
    <property type="entry name" value="Beta-barrel_YknX"/>
    <property type="match status" value="1"/>
</dbReference>
<keyword evidence="4" id="KW-0472">Membrane</keyword>
<evidence type="ECO:0000259" key="6">
    <source>
        <dbReference type="Pfam" id="PF25990"/>
    </source>
</evidence>
<dbReference type="Pfam" id="PF25881">
    <property type="entry name" value="HH_YBHG"/>
    <property type="match status" value="1"/>
</dbReference>
<feature type="coiled-coil region" evidence="3">
    <location>
        <begin position="85"/>
        <end position="131"/>
    </location>
</feature>
<dbReference type="SUPFAM" id="SSF111369">
    <property type="entry name" value="HlyD-like secretion proteins"/>
    <property type="match status" value="2"/>
</dbReference>
<sequence>MKKNIPKKIVIGIFLVLVLIGTAMYKLYNPSRQEITATGTIEVTKADIMPKVSGYIRGISFDVGSSLKQGQVVVQIDRPDIKAQLLRDEAALDKAKAQLQDLENGPRPQELADASANVQSAQAVYEKTQSDYQRYMVLYQQEAISVQQLDASKSAADVAYRTLQSAQAKLSLLQEGNRTEVIAAQRREVERTGAILEATRTQEADTTIYCPADGLVLTKNFENGEYVGVGSPIATIGEMGDCWVKVYVASEQLGRIKTGQIVAVRVDSFPNRVFQGKIKEISQNAEYTPRQSITQRERANMVFAVKVKLDNSENIFKPGMPADVVIG</sequence>
<feature type="transmembrane region" description="Helical" evidence="4">
    <location>
        <begin position="9"/>
        <end position="28"/>
    </location>
</feature>
<reference evidence="7 8" key="1">
    <citation type="submission" date="2016-10" db="EMBL/GenBank/DDBJ databases">
        <authorList>
            <person name="de Groot N.N."/>
        </authorList>
    </citation>
    <scope>NUCLEOTIDE SEQUENCE [LARGE SCALE GENOMIC DNA]</scope>
    <source>
        <strain evidence="7 8">DSM 16981</strain>
    </source>
</reference>
<dbReference type="InterPro" id="IPR058636">
    <property type="entry name" value="Beta-barrel_YknX"/>
</dbReference>
<feature type="domain" description="YbhG-like alpha-helical hairpin" evidence="5">
    <location>
        <begin position="77"/>
        <end position="201"/>
    </location>
</feature>
<dbReference type="InterPro" id="IPR059052">
    <property type="entry name" value="HH_YbhG-like"/>
</dbReference>
<dbReference type="PANTHER" id="PTHR32347:SF23">
    <property type="entry name" value="BLL5650 PROTEIN"/>
    <property type="match status" value="1"/>
</dbReference>
<dbReference type="PANTHER" id="PTHR32347">
    <property type="entry name" value="EFFLUX SYSTEM COMPONENT YKNX-RELATED"/>
    <property type="match status" value="1"/>
</dbReference>
<accession>A0A1G9R2K0</accession>
<evidence type="ECO:0000256" key="2">
    <source>
        <dbReference type="ARBA" id="ARBA00023054"/>
    </source>
</evidence>
<dbReference type="Gene3D" id="2.40.50.100">
    <property type="match status" value="1"/>
</dbReference>
<evidence type="ECO:0000313" key="7">
    <source>
        <dbReference type="EMBL" id="SDM17340.1"/>
    </source>
</evidence>
<dbReference type="STRING" id="349095.SAMN05660299_00367"/>
<organism evidence="7 8">
    <name type="scientific">Megasphaera paucivorans</name>
    <dbReference type="NCBI Taxonomy" id="349095"/>
    <lineage>
        <taxon>Bacteria</taxon>
        <taxon>Bacillati</taxon>
        <taxon>Bacillota</taxon>
        <taxon>Negativicutes</taxon>
        <taxon>Veillonellales</taxon>
        <taxon>Veillonellaceae</taxon>
        <taxon>Megasphaera</taxon>
    </lineage>
</organism>
<evidence type="ECO:0000256" key="3">
    <source>
        <dbReference type="SAM" id="Coils"/>
    </source>
</evidence>
<dbReference type="OrthoDB" id="9778236at2"/>
<dbReference type="Proteomes" id="UP000199309">
    <property type="component" value="Unassembled WGS sequence"/>
</dbReference>
<evidence type="ECO:0000259" key="5">
    <source>
        <dbReference type="Pfam" id="PF25881"/>
    </source>
</evidence>
<comment type="subcellular location">
    <subcellularLocation>
        <location evidence="1">Cell envelope</location>
    </subcellularLocation>
</comment>
<keyword evidence="4" id="KW-0812">Transmembrane</keyword>
<dbReference type="AlphaFoldDB" id="A0A1G9R2K0"/>
<keyword evidence="8" id="KW-1185">Reference proteome</keyword>
<dbReference type="EMBL" id="FNHQ01000002">
    <property type="protein sequence ID" value="SDM17340.1"/>
    <property type="molecule type" value="Genomic_DNA"/>
</dbReference>
<evidence type="ECO:0000256" key="1">
    <source>
        <dbReference type="ARBA" id="ARBA00004196"/>
    </source>
</evidence>
<protein>
    <submittedName>
        <fullName evidence="7">HlyD family secretion protein</fullName>
    </submittedName>
</protein>
<dbReference type="GO" id="GO:0030313">
    <property type="term" value="C:cell envelope"/>
    <property type="evidence" value="ECO:0007669"/>
    <property type="project" value="UniProtKB-SubCell"/>
</dbReference>
<evidence type="ECO:0000256" key="4">
    <source>
        <dbReference type="SAM" id="Phobius"/>
    </source>
</evidence>
<dbReference type="RefSeq" id="WP_091647652.1">
    <property type="nucleotide sequence ID" value="NZ_FNHQ01000002.1"/>
</dbReference>
<gene>
    <name evidence="7" type="ORF">SAMN05660299_00367</name>
</gene>
<keyword evidence="4" id="KW-1133">Transmembrane helix</keyword>
<name>A0A1G9R2K0_9FIRM</name>
<evidence type="ECO:0000313" key="8">
    <source>
        <dbReference type="Proteomes" id="UP000199309"/>
    </source>
</evidence>
<dbReference type="InterPro" id="IPR050465">
    <property type="entry name" value="UPF0194_transport"/>
</dbReference>
<proteinExistence type="predicted"/>